<evidence type="ECO:0000313" key="3">
    <source>
        <dbReference type="Proteomes" id="UP000193922"/>
    </source>
</evidence>
<dbReference type="GO" id="GO:0006629">
    <property type="term" value="P:lipid metabolic process"/>
    <property type="evidence" value="ECO:0007669"/>
    <property type="project" value="InterPro"/>
</dbReference>
<sequence length="254" mass="28219">MGNPQDAYTASHADLVKYATYAGLAYQTTDAWPASRTVPKDTTLISSFDHTLKGSSGYIAFNEPCKEIIVAYRGTDSLIDWLTNLNFDKTAWPANISNSLVHEGFLNAYLVSMQQVQEAVDSLLAKCPDATISFTGHSLGGALACISMVDTAQRHRGIKMQMFTYGQPRTGNQAFAEYVENLGHPVFRVVYRHDIVPRMPPMDLGFQHHGQEVWYEGDENIKFCKGEGENLTCELGVPFSELNAKDHSEYPGMH</sequence>
<evidence type="ECO:0000259" key="1">
    <source>
        <dbReference type="Pfam" id="PF01764"/>
    </source>
</evidence>
<dbReference type="Pfam" id="PF01764">
    <property type="entry name" value="Lipase_3"/>
    <property type="match status" value="1"/>
</dbReference>
<dbReference type="OrthoDB" id="438440at2759"/>
<accession>A0A1Y1WN76</accession>
<gene>
    <name evidence="2" type="ORF">DL89DRAFT_219103</name>
</gene>
<comment type="caution">
    <text evidence="2">The sequence shown here is derived from an EMBL/GenBank/DDBJ whole genome shotgun (WGS) entry which is preliminary data.</text>
</comment>
<dbReference type="AlphaFoldDB" id="A0A1Y1WN76"/>
<feature type="domain" description="Fungal lipase-type" evidence="1">
    <location>
        <begin position="69"/>
        <end position="202"/>
    </location>
</feature>
<dbReference type="InterPro" id="IPR029058">
    <property type="entry name" value="AB_hydrolase_fold"/>
</dbReference>
<dbReference type="Proteomes" id="UP000193922">
    <property type="component" value="Unassembled WGS sequence"/>
</dbReference>
<dbReference type="Gene3D" id="3.40.50.1820">
    <property type="entry name" value="alpha/beta hydrolase"/>
    <property type="match status" value="1"/>
</dbReference>
<dbReference type="InterPro" id="IPR002921">
    <property type="entry name" value="Fungal_lipase-type"/>
</dbReference>
<name>A0A1Y1WN76_9FUNG</name>
<dbReference type="InterPro" id="IPR051218">
    <property type="entry name" value="Sec_MonoDiacylglyc_Lipase"/>
</dbReference>
<dbReference type="RefSeq" id="XP_040748174.1">
    <property type="nucleotide sequence ID" value="XM_040884374.1"/>
</dbReference>
<reference evidence="2 3" key="1">
    <citation type="submission" date="2016-07" db="EMBL/GenBank/DDBJ databases">
        <title>Pervasive Adenine N6-methylation of Active Genes in Fungi.</title>
        <authorList>
            <consortium name="DOE Joint Genome Institute"/>
            <person name="Mondo S.J."/>
            <person name="Dannebaum R.O."/>
            <person name="Kuo R.C."/>
            <person name="Labutti K."/>
            <person name="Haridas S."/>
            <person name="Kuo A."/>
            <person name="Salamov A."/>
            <person name="Ahrendt S.R."/>
            <person name="Lipzen A."/>
            <person name="Sullivan W."/>
            <person name="Andreopoulos W.B."/>
            <person name="Clum A."/>
            <person name="Lindquist E."/>
            <person name="Daum C."/>
            <person name="Ramamoorthy G.K."/>
            <person name="Gryganskyi A."/>
            <person name="Culley D."/>
            <person name="Magnuson J.K."/>
            <person name="James T.Y."/>
            <person name="O'Malley M.A."/>
            <person name="Stajich J.E."/>
            <person name="Spatafora J.W."/>
            <person name="Visel A."/>
            <person name="Grigoriev I.V."/>
        </authorList>
    </citation>
    <scope>NUCLEOTIDE SEQUENCE [LARGE SCALE GENOMIC DNA]</scope>
    <source>
        <strain evidence="2 3">ATCC 12442</strain>
    </source>
</reference>
<evidence type="ECO:0000313" key="2">
    <source>
        <dbReference type="EMBL" id="ORX74963.1"/>
    </source>
</evidence>
<proteinExistence type="predicted"/>
<dbReference type="GO" id="GO:0016787">
    <property type="term" value="F:hydrolase activity"/>
    <property type="evidence" value="ECO:0007669"/>
    <property type="project" value="UniProtKB-KW"/>
</dbReference>
<keyword evidence="2" id="KW-0378">Hydrolase</keyword>
<dbReference type="GeneID" id="63801022"/>
<dbReference type="PANTHER" id="PTHR45856:SF24">
    <property type="entry name" value="FUNGAL LIPASE-LIKE DOMAIN-CONTAINING PROTEIN"/>
    <property type="match status" value="1"/>
</dbReference>
<dbReference type="CDD" id="cd00519">
    <property type="entry name" value="Lipase_3"/>
    <property type="match status" value="1"/>
</dbReference>
<keyword evidence="3" id="KW-1185">Reference proteome</keyword>
<protein>
    <submittedName>
        <fullName evidence="2">Alpha/beta-hydrolase</fullName>
    </submittedName>
</protein>
<dbReference type="SUPFAM" id="SSF53474">
    <property type="entry name" value="alpha/beta-Hydrolases"/>
    <property type="match status" value="1"/>
</dbReference>
<dbReference type="PANTHER" id="PTHR45856">
    <property type="entry name" value="ALPHA/BETA-HYDROLASES SUPERFAMILY PROTEIN"/>
    <property type="match status" value="1"/>
</dbReference>
<organism evidence="2 3">
    <name type="scientific">Linderina pennispora</name>
    <dbReference type="NCBI Taxonomy" id="61395"/>
    <lineage>
        <taxon>Eukaryota</taxon>
        <taxon>Fungi</taxon>
        <taxon>Fungi incertae sedis</taxon>
        <taxon>Zoopagomycota</taxon>
        <taxon>Kickxellomycotina</taxon>
        <taxon>Kickxellomycetes</taxon>
        <taxon>Kickxellales</taxon>
        <taxon>Kickxellaceae</taxon>
        <taxon>Linderina</taxon>
    </lineage>
</organism>
<dbReference type="EMBL" id="MCFD01000001">
    <property type="protein sequence ID" value="ORX74963.1"/>
    <property type="molecule type" value="Genomic_DNA"/>
</dbReference>